<dbReference type="PANTHER" id="PTHR43102:SF2">
    <property type="entry name" value="GAF DOMAIN-CONTAINING PROTEIN"/>
    <property type="match status" value="1"/>
</dbReference>
<organism evidence="2 3">
    <name type="scientific">Sphingomonas longa</name>
    <dbReference type="NCBI Taxonomy" id="2778730"/>
    <lineage>
        <taxon>Bacteria</taxon>
        <taxon>Pseudomonadati</taxon>
        <taxon>Pseudomonadota</taxon>
        <taxon>Alphaproteobacteria</taxon>
        <taxon>Sphingomonadales</taxon>
        <taxon>Sphingomonadaceae</taxon>
        <taxon>Sphingomonas</taxon>
    </lineage>
</organism>
<evidence type="ECO:0000313" key="3">
    <source>
        <dbReference type="Proteomes" id="UP000763641"/>
    </source>
</evidence>
<dbReference type="Pfam" id="PF01590">
    <property type="entry name" value="GAF"/>
    <property type="match status" value="1"/>
</dbReference>
<evidence type="ECO:0000313" key="2">
    <source>
        <dbReference type="EMBL" id="MBM6576441.1"/>
    </source>
</evidence>
<reference evidence="2 3" key="1">
    <citation type="submission" date="2020-12" db="EMBL/GenBank/DDBJ databases">
        <title>Sphingomonas sp.</title>
        <authorList>
            <person name="Kim M.K."/>
        </authorList>
    </citation>
    <scope>NUCLEOTIDE SEQUENCE [LARGE SCALE GENOMIC DNA]</scope>
    <source>
        <strain evidence="2 3">BT552</strain>
    </source>
</reference>
<dbReference type="RefSeq" id="WP_204198553.1">
    <property type="nucleotide sequence ID" value="NZ_JAFEMC010000002.1"/>
</dbReference>
<dbReference type="EMBL" id="JAFEMC010000002">
    <property type="protein sequence ID" value="MBM6576441.1"/>
    <property type="molecule type" value="Genomic_DNA"/>
</dbReference>
<dbReference type="Proteomes" id="UP000763641">
    <property type="component" value="Unassembled WGS sequence"/>
</dbReference>
<evidence type="ECO:0000259" key="1">
    <source>
        <dbReference type="Pfam" id="PF01590"/>
    </source>
</evidence>
<accession>A0ABS2D685</accession>
<gene>
    <name evidence="2" type="ORF">ILT43_08650</name>
</gene>
<feature type="domain" description="GAF" evidence="1">
    <location>
        <begin position="36"/>
        <end position="163"/>
    </location>
</feature>
<protein>
    <submittedName>
        <fullName evidence="2">GAF domain-containing protein</fullName>
    </submittedName>
</protein>
<name>A0ABS2D685_9SPHN</name>
<dbReference type="InterPro" id="IPR003018">
    <property type="entry name" value="GAF"/>
</dbReference>
<keyword evidence="3" id="KW-1185">Reference proteome</keyword>
<comment type="caution">
    <text evidence="2">The sequence shown here is derived from an EMBL/GenBank/DDBJ whole genome shotgun (WGS) entry which is preliminary data.</text>
</comment>
<proteinExistence type="predicted"/>
<dbReference type="Gene3D" id="3.30.450.40">
    <property type="match status" value="1"/>
</dbReference>
<dbReference type="SUPFAM" id="SSF55781">
    <property type="entry name" value="GAF domain-like"/>
    <property type="match status" value="1"/>
</dbReference>
<sequence length="174" mass="19008">MGITFYTPPPEPHDEDERSRAVIASGALEIIDDPELNRLVERARASLGTSVAAVSIVHQEWQYLIATAGLKPGVYSRRTSFCGHTVVASDEIFLVPDAGQDARFAGNPAVVDGMLRFYVGAVLRDDHGQPLGALCAFDPLPRAGVTQRQEQQFRDLAAAVMVRLEELREFVSSD</sequence>
<dbReference type="PANTHER" id="PTHR43102">
    <property type="entry name" value="SLR1143 PROTEIN"/>
    <property type="match status" value="1"/>
</dbReference>
<dbReference type="InterPro" id="IPR029016">
    <property type="entry name" value="GAF-like_dom_sf"/>
</dbReference>